<dbReference type="AlphaFoldDB" id="A0A0E0ATV5"/>
<evidence type="ECO:0000256" key="1">
    <source>
        <dbReference type="SAM" id="MobiDB-lite"/>
    </source>
</evidence>
<dbReference type="Proteomes" id="UP000026961">
    <property type="component" value="Chromosome 8"/>
</dbReference>
<sequence length="213" mass="23087">MDGIRIGVKFKWCDIRDSIKFGSKELFEGDTLWLPITPLHAREEIAHAIWWEDRAQTGGGWAEQKGQIGGERRRSGLAAGKLRRPSPSREPTGDGGGERPPPPPPPPQPPPRSPAGCRCYCCVGEERGSGRRAGGVVHAQLVNVARDESPVCQALEAAGGAGWDGMDGCPTDCERRSFTGNATTSYLPFSVVLPASASTAREREREERRARQS</sequence>
<accession>A0A0E0ATV5</accession>
<reference evidence="2" key="2">
    <citation type="submission" date="2018-05" db="EMBL/GenBank/DDBJ databases">
        <title>OgluRS3 (Oryza glumaepatula Reference Sequence Version 3).</title>
        <authorList>
            <person name="Zhang J."/>
            <person name="Kudrna D."/>
            <person name="Lee S."/>
            <person name="Talag J."/>
            <person name="Welchert J."/>
            <person name="Wing R.A."/>
        </authorList>
    </citation>
    <scope>NUCLEOTIDE SEQUENCE [LARGE SCALE GENOMIC DNA]</scope>
</reference>
<reference evidence="2" key="1">
    <citation type="submission" date="2015-04" db="UniProtKB">
        <authorList>
            <consortium name="EnsemblPlants"/>
        </authorList>
    </citation>
    <scope>IDENTIFICATION</scope>
</reference>
<keyword evidence="3" id="KW-1185">Reference proteome</keyword>
<organism evidence="2">
    <name type="scientific">Oryza glumipatula</name>
    <dbReference type="NCBI Taxonomy" id="40148"/>
    <lineage>
        <taxon>Eukaryota</taxon>
        <taxon>Viridiplantae</taxon>
        <taxon>Streptophyta</taxon>
        <taxon>Embryophyta</taxon>
        <taxon>Tracheophyta</taxon>
        <taxon>Spermatophyta</taxon>
        <taxon>Magnoliopsida</taxon>
        <taxon>Liliopsida</taxon>
        <taxon>Poales</taxon>
        <taxon>Poaceae</taxon>
        <taxon>BOP clade</taxon>
        <taxon>Oryzoideae</taxon>
        <taxon>Oryzeae</taxon>
        <taxon>Oryzinae</taxon>
        <taxon>Oryza</taxon>
    </lineage>
</organism>
<evidence type="ECO:0000313" key="2">
    <source>
        <dbReference type="EnsemblPlants" id="OGLUM08G11120.1"/>
    </source>
</evidence>
<dbReference type="HOGENOM" id="CLU_1296124_0_0_1"/>
<feature type="region of interest" description="Disordered" evidence="1">
    <location>
        <begin position="57"/>
        <end position="114"/>
    </location>
</feature>
<feature type="compositionally biased region" description="Pro residues" evidence="1">
    <location>
        <begin position="99"/>
        <end position="113"/>
    </location>
</feature>
<protein>
    <submittedName>
        <fullName evidence="2">Uncharacterized protein</fullName>
    </submittedName>
</protein>
<dbReference type="EnsemblPlants" id="OGLUM08G11120.1">
    <property type="protein sequence ID" value="OGLUM08G11120.1"/>
    <property type="gene ID" value="OGLUM08G11120"/>
</dbReference>
<dbReference type="Gramene" id="OGLUM08G11120.1">
    <property type="protein sequence ID" value="OGLUM08G11120.1"/>
    <property type="gene ID" value="OGLUM08G11120"/>
</dbReference>
<proteinExistence type="predicted"/>
<name>A0A0E0ATV5_9ORYZ</name>
<evidence type="ECO:0000313" key="3">
    <source>
        <dbReference type="Proteomes" id="UP000026961"/>
    </source>
</evidence>